<dbReference type="Gene3D" id="1.10.167.10">
    <property type="entry name" value="Regulator of G-protein Signalling 4, domain 2"/>
    <property type="match status" value="1"/>
</dbReference>
<dbReference type="InterPro" id="IPR036305">
    <property type="entry name" value="RGS_sf"/>
</dbReference>
<sequence>MNIKNLCVSSKGPIKNGILSKSNKFRGRLRFIVYLRLSYCYSIIITISMWLPPSVVSIFPEVNYNRKLSEYSEENIEFWLICELYKHLPQEDLGEESRRIYRLYLAPHSPHEVNCDCISLVMTMKSTGSLWFLIDLSSLFICDADQVSESFHLSQRFSIKCECVGILCVLLQDLCLSFVFVEEYCFRGYTATMASDFLVW</sequence>
<dbReference type="PANTHER" id="PTHR10845">
    <property type="entry name" value="REGULATOR OF G PROTEIN SIGNALING"/>
    <property type="match status" value="1"/>
</dbReference>
<reference evidence="1 2" key="1">
    <citation type="submission" date="2018-11" db="EMBL/GenBank/DDBJ databases">
        <authorList>
            <consortium name="Pathogen Informatics"/>
        </authorList>
    </citation>
    <scope>NUCLEOTIDE SEQUENCE [LARGE SCALE GENOMIC DNA]</scope>
    <source>
        <strain>Denwood</strain>
        <strain evidence="2">Zambia</strain>
    </source>
</reference>
<accession>A0A183NJK0</accession>
<evidence type="ECO:0000313" key="2">
    <source>
        <dbReference type="Proteomes" id="UP000269396"/>
    </source>
</evidence>
<organism evidence="1 2">
    <name type="scientific">Schistosoma mattheei</name>
    <dbReference type="NCBI Taxonomy" id="31246"/>
    <lineage>
        <taxon>Eukaryota</taxon>
        <taxon>Metazoa</taxon>
        <taxon>Spiralia</taxon>
        <taxon>Lophotrochozoa</taxon>
        <taxon>Platyhelminthes</taxon>
        <taxon>Trematoda</taxon>
        <taxon>Digenea</taxon>
        <taxon>Strigeidida</taxon>
        <taxon>Schistosomatoidea</taxon>
        <taxon>Schistosomatidae</taxon>
        <taxon>Schistosoma</taxon>
    </lineage>
</organism>
<dbReference type="SUPFAM" id="SSF48097">
    <property type="entry name" value="Regulator of G-protein signaling, RGS"/>
    <property type="match status" value="1"/>
</dbReference>
<dbReference type="AlphaFoldDB" id="A0A183NJK0"/>
<dbReference type="PROSITE" id="PS50132">
    <property type="entry name" value="RGS"/>
    <property type="match status" value="1"/>
</dbReference>
<dbReference type="InterPro" id="IPR044926">
    <property type="entry name" value="RGS_subdomain_2"/>
</dbReference>
<dbReference type="InterPro" id="IPR016137">
    <property type="entry name" value="RGS"/>
</dbReference>
<gene>
    <name evidence="1" type="ORF">SMTD_LOCUS2286</name>
</gene>
<proteinExistence type="predicted"/>
<dbReference type="EMBL" id="UZAL01003037">
    <property type="protein sequence ID" value="VDO85763.1"/>
    <property type="molecule type" value="Genomic_DNA"/>
</dbReference>
<keyword evidence="2" id="KW-1185">Reference proteome</keyword>
<evidence type="ECO:0000313" key="1">
    <source>
        <dbReference type="EMBL" id="VDO85763.1"/>
    </source>
</evidence>
<protein>
    <submittedName>
        <fullName evidence="1">Uncharacterized protein</fullName>
    </submittedName>
</protein>
<dbReference type="STRING" id="31246.A0A183NJK0"/>
<name>A0A183NJK0_9TREM</name>
<dbReference type="Proteomes" id="UP000269396">
    <property type="component" value="Unassembled WGS sequence"/>
</dbReference>
<dbReference type="PANTHER" id="PTHR10845:SF192">
    <property type="entry name" value="DOUBLE HIT, ISOFORM B"/>
    <property type="match status" value="1"/>
</dbReference>
<dbReference type="PRINTS" id="PR01301">
    <property type="entry name" value="RGSPROTEIN"/>
</dbReference>
<dbReference type="Pfam" id="PF00615">
    <property type="entry name" value="RGS"/>
    <property type="match status" value="1"/>
</dbReference>